<gene>
    <name evidence="2" type="ORF">BYL167_LOCUS68917</name>
</gene>
<evidence type="ECO:0000313" key="3">
    <source>
        <dbReference type="Proteomes" id="UP000681967"/>
    </source>
</evidence>
<accession>A0A8S3FRC5</accession>
<feature type="non-terminal residue" evidence="2">
    <location>
        <position position="1"/>
    </location>
</feature>
<feature type="compositionally biased region" description="Polar residues" evidence="1">
    <location>
        <begin position="89"/>
        <end position="102"/>
    </location>
</feature>
<evidence type="ECO:0000256" key="1">
    <source>
        <dbReference type="SAM" id="MobiDB-lite"/>
    </source>
</evidence>
<evidence type="ECO:0000313" key="2">
    <source>
        <dbReference type="EMBL" id="CAF5133505.1"/>
    </source>
</evidence>
<name>A0A8S3FRC5_9BILA</name>
<feature type="compositionally biased region" description="Polar residues" evidence="1">
    <location>
        <begin position="37"/>
        <end position="48"/>
    </location>
</feature>
<dbReference type="Proteomes" id="UP000681967">
    <property type="component" value="Unassembled WGS sequence"/>
</dbReference>
<feature type="region of interest" description="Disordered" evidence="1">
    <location>
        <begin position="15"/>
        <end position="102"/>
    </location>
</feature>
<feature type="non-terminal residue" evidence="2">
    <location>
        <position position="102"/>
    </location>
</feature>
<proteinExistence type="predicted"/>
<sequence>FREIVIESDDETLYQSKRTSQKKRDQHLSLPDLTEKIPNSDNAYNNSEHSNDIEPSSSTSSISTNPLMSPSSPTKLDIKTKSIERPQSAGGNQSTPKSQRKT</sequence>
<feature type="compositionally biased region" description="Low complexity" evidence="1">
    <location>
        <begin position="53"/>
        <end position="66"/>
    </location>
</feature>
<comment type="caution">
    <text evidence="2">The sequence shown here is derived from an EMBL/GenBank/DDBJ whole genome shotgun (WGS) entry which is preliminary data.</text>
</comment>
<protein>
    <submittedName>
        <fullName evidence="2">Uncharacterized protein</fullName>
    </submittedName>
</protein>
<dbReference type="EMBL" id="CAJOBH010248990">
    <property type="protein sequence ID" value="CAF5133505.1"/>
    <property type="molecule type" value="Genomic_DNA"/>
</dbReference>
<reference evidence="2" key="1">
    <citation type="submission" date="2021-02" db="EMBL/GenBank/DDBJ databases">
        <authorList>
            <person name="Nowell W R."/>
        </authorList>
    </citation>
    <scope>NUCLEOTIDE SEQUENCE</scope>
</reference>
<organism evidence="2 3">
    <name type="scientific">Rotaria magnacalcarata</name>
    <dbReference type="NCBI Taxonomy" id="392030"/>
    <lineage>
        <taxon>Eukaryota</taxon>
        <taxon>Metazoa</taxon>
        <taxon>Spiralia</taxon>
        <taxon>Gnathifera</taxon>
        <taxon>Rotifera</taxon>
        <taxon>Eurotatoria</taxon>
        <taxon>Bdelloidea</taxon>
        <taxon>Philodinida</taxon>
        <taxon>Philodinidae</taxon>
        <taxon>Rotaria</taxon>
    </lineage>
</organism>
<dbReference type="AlphaFoldDB" id="A0A8S3FRC5"/>